<organism evidence="14 15">
    <name type="scientific">Corchorus olitorius</name>
    <dbReference type="NCBI Taxonomy" id="93759"/>
    <lineage>
        <taxon>Eukaryota</taxon>
        <taxon>Viridiplantae</taxon>
        <taxon>Streptophyta</taxon>
        <taxon>Embryophyta</taxon>
        <taxon>Tracheophyta</taxon>
        <taxon>Spermatophyta</taxon>
        <taxon>Magnoliopsida</taxon>
        <taxon>eudicotyledons</taxon>
        <taxon>Gunneridae</taxon>
        <taxon>Pentapetalae</taxon>
        <taxon>rosids</taxon>
        <taxon>malvids</taxon>
        <taxon>Malvales</taxon>
        <taxon>Malvaceae</taxon>
        <taxon>Grewioideae</taxon>
        <taxon>Apeibeae</taxon>
        <taxon>Corchorus</taxon>
    </lineage>
</organism>
<comment type="cofactor">
    <cofactor evidence="1 12">
        <name>heme</name>
        <dbReference type="ChEBI" id="CHEBI:30413"/>
    </cofactor>
</comment>
<dbReference type="PANTHER" id="PTHR24282">
    <property type="entry name" value="CYTOCHROME P450 FAMILY MEMBER"/>
    <property type="match status" value="1"/>
</dbReference>
<keyword evidence="7" id="KW-1133">Transmembrane helix</keyword>
<name>A0A1R3JAJ6_9ROSI</name>
<dbReference type="InterPro" id="IPR017972">
    <property type="entry name" value="Cyt_P450_CS"/>
</dbReference>
<evidence type="ECO:0000256" key="6">
    <source>
        <dbReference type="ARBA" id="ARBA00022723"/>
    </source>
</evidence>
<dbReference type="PROSITE" id="PS00086">
    <property type="entry name" value="CYTOCHROME_P450"/>
    <property type="match status" value="1"/>
</dbReference>
<evidence type="ECO:0000256" key="11">
    <source>
        <dbReference type="ARBA" id="ARBA00023136"/>
    </source>
</evidence>
<dbReference type="PRINTS" id="PR00385">
    <property type="entry name" value="P450"/>
</dbReference>
<dbReference type="InterPro" id="IPR001128">
    <property type="entry name" value="Cyt_P450"/>
</dbReference>
<keyword evidence="9 12" id="KW-0408">Iron</keyword>
<feature type="binding site" description="axial binding residue" evidence="12">
    <location>
        <position position="451"/>
    </location>
    <ligand>
        <name>heme</name>
        <dbReference type="ChEBI" id="CHEBI:30413"/>
    </ligand>
    <ligandPart>
        <name>Fe</name>
        <dbReference type="ChEBI" id="CHEBI:18248"/>
    </ligandPart>
</feature>
<gene>
    <name evidence="14" type="ORF">COLO4_18045</name>
</gene>
<evidence type="ECO:0000256" key="7">
    <source>
        <dbReference type="ARBA" id="ARBA00022989"/>
    </source>
</evidence>
<evidence type="ECO:0000256" key="4">
    <source>
        <dbReference type="ARBA" id="ARBA00022617"/>
    </source>
</evidence>
<dbReference type="OrthoDB" id="1470350at2759"/>
<dbReference type="PANTHER" id="PTHR24282:SF247">
    <property type="entry name" value="11-OXO-BETA-AMYRIN 30-OXIDASE-LIKE"/>
    <property type="match status" value="1"/>
</dbReference>
<dbReference type="PRINTS" id="PR00463">
    <property type="entry name" value="EP450I"/>
</dbReference>
<evidence type="ECO:0000256" key="3">
    <source>
        <dbReference type="ARBA" id="ARBA00010617"/>
    </source>
</evidence>
<comment type="similarity">
    <text evidence="3 13">Belongs to the cytochrome P450 family.</text>
</comment>
<evidence type="ECO:0000256" key="5">
    <source>
        <dbReference type="ARBA" id="ARBA00022692"/>
    </source>
</evidence>
<proteinExistence type="inferred from homology"/>
<dbReference type="Gene3D" id="1.10.630.10">
    <property type="entry name" value="Cytochrome P450"/>
    <property type="match status" value="1"/>
</dbReference>
<evidence type="ECO:0000256" key="12">
    <source>
        <dbReference type="PIRSR" id="PIRSR602401-1"/>
    </source>
</evidence>
<dbReference type="EMBL" id="AWUE01016416">
    <property type="protein sequence ID" value="OMO91859.1"/>
    <property type="molecule type" value="Genomic_DNA"/>
</dbReference>
<keyword evidence="4 12" id="KW-0349">Heme</keyword>
<sequence>MTIASWGLKLLYVIWWRPKTIEKKLRKQGIQGYPYKLIHGNIKELIKFAEEKDSKPVEEQEQPHNILPRLNPLLHHLVSTYKKSFVIWYGTNPRVVIMEPNLIKEILENKSGDFPKPEINSFTQLFVTGLASYNGHKWSEHRKIMNPAFHFEKIKHMLPAFVSCTEEMIGKWRKLVDFMGSCEVDMSAEFQNLTGDVISKAAFSSNFEEGRLIFLLQKEQGRLFLESQMSINLPFLRLLPTKVNKRMRHIHKEVGSLLTGIIGKRVKAIKSGDHNNDLLDMLLRSNLNELQDRKENSNTAMSLEDVIEECKLFYFAGQETTANLLTWTMILLSMHSEWQERAREQVMQVFGKNKPTYDDLNRLNIVNMVLLEVLRLYPSTSLIRCTYKETNLGNLSLPSGVQLFIPLYLVHRDTEQWGEDAMEFKPQRFSEGTFQDAKKPYFPFGWGPRICVGQDFAMLESKLALAKILQNFSFELSPNYTHAPYAAVTLQPQYGAQIILHKLGQGERGRQLQLQQQLIV</sequence>
<evidence type="ECO:0000256" key="8">
    <source>
        <dbReference type="ARBA" id="ARBA00023002"/>
    </source>
</evidence>
<keyword evidence="15" id="KW-1185">Reference proteome</keyword>
<keyword evidence="11" id="KW-0472">Membrane</keyword>
<evidence type="ECO:0000313" key="15">
    <source>
        <dbReference type="Proteomes" id="UP000187203"/>
    </source>
</evidence>
<dbReference type="InterPro" id="IPR050665">
    <property type="entry name" value="Cytochrome_P450_Monooxygen"/>
</dbReference>
<evidence type="ECO:0000256" key="13">
    <source>
        <dbReference type="RuleBase" id="RU000461"/>
    </source>
</evidence>
<keyword evidence="8 13" id="KW-0560">Oxidoreductase</keyword>
<dbReference type="Proteomes" id="UP000187203">
    <property type="component" value="Unassembled WGS sequence"/>
</dbReference>
<dbReference type="SUPFAM" id="SSF48264">
    <property type="entry name" value="Cytochrome P450"/>
    <property type="match status" value="1"/>
</dbReference>
<dbReference type="Pfam" id="PF00067">
    <property type="entry name" value="p450"/>
    <property type="match status" value="1"/>
</dbReference>
<reference evidence="15" key="1">
    <citation type="submission" date="2013-09" db="EMBL/GenBank/DDBJ databases">
        <title>Corchorus olitorius genome sequencing.</title>
        <authorList>
            <person name="Alam M."/>
            <person name="Haque M.S."/>
            <person name="Islam M.S."/>
            <person name="Emdad E.M."/>
            <person name="Islam M.M."/>
            <person name="Ahmed B."/>
            <person name="Halim A."/>
            <person name="Hossen Q.M.M."/>
            <person name="Hossain M.Z."/>
            <person name="Ahmed R."/>
            <person name="Khan M.M."/>
            <person name="Islam R."/>
            <person name="Rashid M.M."/>
            <person name="Khan S.A."/>
            <person name="Rahman M.S."/>
            <person name="Alam M."/>
            <person name="Yahiya A.S."/>
            <person name="Khan M.S."/>
            <person name="Azam M.S."/>
            <person name="Haque T."/>
            <person name="Lashkar M.Z.H."/>
            <person name="Akhand A.I."/>
            <person name="Morshed G."/>
            <person name="Roy S."/>
            <person name="Uddin K.S."/>
            <person name="Rabeya T."/>
            <person name="Hossain A.S."/>
            <person name="Chowdhury A."/>
            <person name="Snigdha A.R."/>
            <person name="Mortoza M.S."/>
            <person name="Matin S.A."/>
            <person name="Hoque S.M.E."/>
            <person name="Islam M.K."/>
            <person name="Roy D.K."/>
            <person name="Haider R."/>
            <person name="Moosa M.M."/>
            <person name="Elias S.M."/>
            <person name="Hasan A.M."/>
            <person name="Jahan S."/>
            <person name="Shafiuddin M."/>
            <person name="Mahmood N."/>
            <person name="Shommy N.S."/>
        </authorList>
    </citation>
    <scope>NUCLEOTIDE SEQUENCE [LARGE SCALE GENOMIC DNA]</scope>
    <source>
        <strain evidence="15">cv. O-4</strain>
    </source>
</reference>
<keyword evidence="6 12" id="KW-0479">Metal-binding</keyword>
<dbReference type="AlphaFoldDB" id="A0A1R3JAJ6"/>
<evidence type="ECO:0000256" key="9">
    <source>
        <dbReference type="ARBA" id="ARBA00023004"/>
    </source>
</evidence>
<dbReference type="GO" id="GO:0016020">
    <property type="term" value="C:membrane"/>
    <property type="evidence" value="ECO:0007669"/>
    <property type="project" value="UniProtKB-SubCell"/>
</dbReference>
<dbReference type="InterPro" id="IPR036396">
    <property type="entry name" value="Cyt_P450_sf"/>
</dbReference>
<evidence type="ECO:0000256" key="2">
    <source>
        <dbReference type="ARBA" id="ARBA00004167"/>
    </source>
</evidence>
<evidence type="ECO:0000313" key="14">
    <source>
        <dbReference type="EMBL" id="OMO91859.1"/>
    </source>
</evidence>
<dbReference type="GO" id="GO:0005506">
    <property type="term" value="F:iron ion binding"/>
    <property type="evidence" value="ECO:0007669"/>
    <property type="project" value="InterPro"/>
</dbReference>
<dbReference type="STRING" id="93759.A0A1R3JAJ6"/>
<dbReference type="GO" id="GO:0020037">
    <property type="term" value="F:heme binding"/>
    <property type="evidence" value="ECO:0007669"/>
    <property type="project" value="InterPro"/>
</dbReference>
<keyword evidence="10 13" id="KW-0503">Monooxygenase</keyword>
<accession>A0A1R3JAJ6</accession>
<keyword evidence="5" id="KW-0812">Transmembrane</keyword>
<dbReference type="InterPro" id="IPR002401">
    <property type="entry name" value="Cyt_P450_E_grp-I"/>
</dbReference>
<comment type="caution">
    <text evidence="14">The sequence shown here is derived from an EMBL/GenBank/DDBJ whole genome shotgun (WGS) entry which is preliminary data.</text>
</comment>
<evidence type="ECO:0000256" key="10">
    <source>
        <dbReference type="ARBA" id="ARBA00023033"/>
    </source>
</evidence>
<dbReference type="GO" id="GO:0004497">
    <property type="term" value="F:monooxygenase activity"/>
    <property type="evidence" value="ECO:0007669"/>
    <property type="project" value="UniProtKB-KW"/>
</dbReference>
<dbReference type="GO" id="GO:0016705">
    <property type="term" value="F:oxidoreductase activity, acting on paired donors, with incorporation or reduction of molecular oxygen"/>
    <property type="evidence" value="ECO:0007669"/>
    <property type="project" value="InterPro"/>
</dbReference>
<protein>
    <submittedName>
        <fullName evidence="14">Cytochrome P450</fullName>
    </submittedName>
</protein>
<evidence type="ECO:0000256" key="1">
    <source>
        <dbReference type="ARBA" id="ARBA00001971"/>
    </source>
</evidence>
<comment type="subcellular location">
    <subcellularLocation>
        <location evidence="2">Membrane</location>
        <topology evidence="2">Single-pass membrane protein</topology>
    </subcellularLocation>
</comment>